<organism evidence="2">
    <name type="scientific">Aphanomyces astaci</name>
    <name type="common">Crayfish plague agent</name>
    <dbReference type="NCBI Taxonomy" id="112090"/>
    <lineage>
        <taxon>Eukaryota</taxon>
        <taxon>Sar</taxon>
        <taxon>Stramenopiles</taxon>
        <taxon>Oomycota</taxon>
        <taxon>Saprolegniomycetes</taxon>
        <taxon>Saprolegniales</taxon>
        <taxon>Verrucalvaceae</taxon>
        <taxon>Aphanomyces</taxon>
    </lineage>
</organism>
<feature type="region of interest" description="Disordered" evidence="1">
    <location>
        <begin position="259"/>
        <end position="283"/>
    </location>
</feature>
<dbReference type="STRING" id="112090.W4HEP6"/>
<dbReference type="AlphaFoldDB" id="W4HEP6"/>
<evidence type="ECO:0000313" key="2">
    <source>
        <dbReference type="EMBL" id="ETV89613.1"/>
    </source>
</evidence>
<dbReference type="GeneID" id="20802820"/>
<dbReference type="RefSeq" id="XP_009822013.1">
    <property type="nucleotide sequence ID" value="XM_009823711.1"/>
</dbReference>
<gene>
    <name evidence="2" type="ORF">H257_00824</name>
</gene>
<dbReference type="EMBL" id="KI913114">
    <property type="protein sequence ID" value="ETV89613.1"/>
    <property type="molecule type" value="Genomic_DNA"/>
</dbReference>
<dbReference type="OrthoDB" id="58467at2759"/>
<proteinExistence type="predicted"/>
<accession>W4HEP6</accession>
<evidence type="ECO:0000256" key="1">
    <source>
        <dbReference type="SAM" id="MobiDB-lite"/>
    </source>
</evidence>
<name>W4HEP6_APHAT</name>
<reference evidence="2" key="1">
    <citation type="submission" date="2013-12" db="EMBL/GenBank/DDBJ databases">
        <title>The Genome Sequence of Aphanomyces astaci APO3.</title>
        <authorList>
            <consortium name="The Broad Institute Genomics Platform"/>
            <person name="Russ C."/>
            <person name="Tyler B."/>
            <person name="van West P."/>
            <person name="Dieguez-Uribeondo J."/>
            <person name="Young S.K."/>
            <person name="Zeng Q."/>
            <person name="Gargeya S."/>
            <person name="Fitzgerald M."/>
            <person name="Abouelleil A."/>
            <person name="Alvarado L."/>
            <person name="Chapman S.B."/>
            <person name="Gainer-Dewar J."/>
            <person name="Goldberg J."/>
            <person name="Griggs A."/>
            <person name="Gujja S."/>
            <person name="Hansen M."/>
            <person name="Howarth C."/>
            <person name="Imamovic A."/>
            <person name="Ireland A."/>
            <person name="Larimer J."/>
            <person name="McCowan C."/>
            <person name="Murphy C."/>
            <person name="Pearson M."/>
            <person name="Poon T.W."/>
            <person name="Priest M."/>
            <person name="Roberts A."/>
            <person name="Saif S."/>
            <person name="Shea T."/>
            <person name="Sykes S."/>
            <person name="Wortman J."/>
            <person name="Nusbaum C."/>
            <person name="Birren B."/>
        </authorList>
    </citation>
    <scope>NUCLEOTIDE SEQUENCE [LARGE SCALE GENOMIC DNA]</scope>
    <source>
        <strain evidence="2">APO3</strain>
    </source>
</reference>
<dbReference type="VEuPathDB" id="FungiDB:H257_00824"/>
<sequence>MAIATARHGASHEDSTAPWIKGGDTCRFVHRECSANPMFRSEYVRNNRSSGHKNVRCFPHCCGAHRESTFCGSSITVQCTDHQVMVYGRFEEADDNARMQPHVAIGTILKLSDILGDEKTAASPFGMWMVGASVGNHHYEINKSKLSWHYGWVSSRFNSKTLHRFQVYVFQQTTPQQVRCVAKLASPSFSLCSSRKTRKKAALVIIPTKVEPVASSSSSPPLALVKSEPPAPYVRMLPPPPPIKIEMPSFESFLRHEPTRPRTFSGIDQQEHAPKRLKTNTSVDDLQAVKPSAPASPTPSSTFSFSSFMNPFPHPHNAPSSPVPSTSNSCAYSFSSFTRGGNECKPSSPVPSIAPSTFSFSSFLPPKACVGHRPHKCPNSPKPTAPSSPVPSSVPSGVVTLFSDLIKDDYCRMLKDCPKQQRVSRYDYIDRAMCLSQIHDVASSIISFASLDGTRWDDLAEATSPLHGFMVRSGEWESISIYECRPRTHDTDDSYDHVLTFCLNAMRHCIRTGMIARLRSFLHSHAASIFKPELLDQAYADIIVFFEQEIESYVFPRKRMQCAAFLAYLRRNLPLELVSQLDASSSSDESSDNEPLGYFELVTQLRQVYQFVKSEEQPVDMTPSFVSRTCVTGRWRRVQAPTHSSASWLFRVLGSFILLHWTLVETPSELLMKFDESLIPTLTPYLLNGDPMFLSFSPIGMSTGGMQGRAMAGYKAWRNDQNQIVIQWHNWPRGEKCIRRRYSRTLYRSDTDPDILCSHMIVEESGTIGHSLKSFSELNLSERINFPGEWRVILDEDSTFVRIKD</sequence>
<protein>
    <submittedName>
        <fullName evidence="2">Uncharacterized protein</fullName>
    </submittedName>
</protein>